<dbReference type="CDD" id="cd03257">
    <property type="entry name" value="ABC_NikE_OppD_transporters"/>
    <property type="match status" value="2"/>
</dbReference>
<dbReference type="GO" id="GO:0015833">
    <property type="term" value="P:peptide transport"/>
    <property type="evidence" value="ECO:0007669"/>
    <property type="project" value="InterPro"/>
</dbReference>
<dbReference type="NCBIfam" id="NF008453">
    <property type="entry name" value="PRK11308.1"/>
    <property type="match status" value="2"/>
</dbReference>
<dbReference type="PROSITE" id="PS00211">
    <property type="entry name" value="ABC_TRANSPORTER_1"/>
    <property type="match status" value="2"/>
</dbReference>
<dbReference type="EMBL" id="MWQY01000001">
    <property type="protein sequence ID" value="ORC38465.1"/>
    <property type="molecule type" value="Genomic_DNA"/>
</dbReference>
<dbReference type="InterPro" id="IPR017871">
    <property type="entry name" value="ABC_transporter-like_CS"/>
</dbReference>
<feature type="domain" description="ABC transporter" evidence="5">
    <location>
        <begin position="286"/>
        <end position="524"/>
    </location>
</feature>
<keyword evidence="3" id="KW-0547">Nucleotide-binding</keyword>
<name>A0A1Y1S479_9SPIO</name>
<reference evidence="6 7" key="1">
    <citation type="submission" date="2017-03" db="EMBL/GenBank/DDBJ databases">
        <title>Draft Genome sequence of Marispirochaeta sp. strain JC444.</title>
        <authorList>
            <person name="Shivani Y."/>
            <person name="Subhash Y."/>
            <person name="Sasikala C."/>
            <person name="Ramana C."/>
        </authorList>
    </citation>
    <scope>NUCLEOTIDE SEQUENCE [LARGE SCALE GENOMIC DNA]</scope>
    <source>
        <strain evidence="6 7">JC444</strain>
    </source>
</reference>
<evidence type="ECO:0000259" key="5">
    <source>
        <dbReference type="PROSITE" id="PS50893"/>
    </source>
</evidence>
<dbReference type="Gene3D" id="3.40.50.300">
    <property type="entry name" value="P-loop containing nucleotide triphosphate hydrolases"/>
    <property type="match status" value="2"/>
</dbReference>
<dbReference type="PANTHER" id="PTHR43776">
    <property type="entry name" value="TRANSPORT ATP-BINDING PROTEIN"/>
    <property type="match status" value="1"/>
</dbReference>
<feature type="domain" description="ABC transporter" evidence="5">
    <location>
        <begin position="7"/>
        <end position="256"/>
    </location>
</feature>
<evidence type="ECO:0000256" key="3">
    <source>
        <dbReference type="ARBA" id="ARBA00022741"/>
    </source>
</evidence>
<dbReference type="GO" id="GO:0016887">
    <property type="term" value="F:ATP hydrolysis activity"/>
    <property type="evidence" value="ECO:0007669"/>
    <property type="project" value="InterPro"/>
</dbReference>
<dbReference type="NCBIfam" id="NF007739">
    <property type="entry name" value="PRK10419.1"/>
    <property type="match status" value="2"/>
</dbReference>
<dbReference type="PROSITE" id="PS50893">
    <property type="entry name" value="ABC_TRANSPORTER_2"/>
    <property type="match status" value="2"/>
</dbReference>
<dbReference type="InterPro" id="IPR050319">
    <property type="entry name" value="ABC_transp_ATP-bind"/>
</dbReference>
<dbReference type="SUPFAM" id="SSF52540">
    <property type="entry name" value="P-loop containing nucleoside triphosphate hydrolases"/>
    <property type="match status" value="2"/>
</dbReference>
<dbReference type="Pfam" id="PF08352">
    <property type="entry name" value="oligo_HPY"/>
    <property type="match status" value="2"/>
</dbReference>
<evidence type="ECO:0000256" key="2">
    <source>
        <dbReference type="ARBA" id="ARBA00022448"/>
    </source>
</evidence>
<comment type="caution">
    <text evidence="6">The sequence shown here is derived from an EMBL/GenBank/DDBJ whole genome shotgun (WGS) entry which is preliminary data.</text>
</comment>
<dbReference type="FunFam" id="3.40.50.300:FF:000016">
    <property type="entry name" value="Oligopeptide ABC transporter ATP-binding component"/>
    <property type="match status" value="2"/>
</dbReference>
<dbReference type="GO" id="GO:0055085">
    <property type="term" value="P:transmembrane transport"/>
    <property type="evidence" value="ECO:0007669"/>
    <property type="project" value="UniProtKB-ARBA"/>
</dbReference>
<keyword evidence="2" id="KW-0813">Transport</keyword>
<protein>
    <submittedName>
        <fullName evidence="6">Microcin ABC transporter ATP-binding protein</fullName>
    </submittedName>
</protein>
<organism evidence="6 7">
    <name type="scientific">Marispirochaeta aestuarii</name>
    <dbReference type="NCBI Taxonomy" id="1963862"/>
    <lineage>
        <taxon>Bacteria</taxon>
        <taxon>Pseudomonadati</taxon>
        <taxon>Spirochaetota</taxon>
        <taxon>Spirochaetia</taxon>
        <taxon>Spirochaetales</taxon>
        <taxon>Spirochaetaceae</taxon>
        <taxon>Marispirochaeta</taxon>
    </lineage>
</organism>
<keyword evidence="7" id="KW-1185">Reference proteome</keyword>
<comment type="similarity">
    <text evidence="1">Belongs to the ABC transporter superfamily.</text>
</comment>
<evidence type="ECO:0000256" key="1">
    <source>
        <dbReference type="ARBA" id="ARBA00005417"/>
    </source>
</evidence>
<dbReference type="OrthoDB" id="9805565at2"/>
<evidence type="ECO:0000256" key="4">
    <source>
        <dbReference type="ARBA" id="ARBA00022840"/>
    </source>
</evidence>
<evidence type="ECO:0000313" key="7">
    <source>
        <dbReference type="Proteomes" id="UP000192343"/>
    </source>
</evidence>
<dbReference type="InterPro" id="IPR027417">
    <property type="entry name" value="P-loop_NTPase"/>
</dbReference>
<dbReference type="InterPro" id="IPR013563">
    <property type="entry name" value="Oligopep_ABC_C"/>
</dbReference>
<dbReference type="STRING" id="1963862.B4O97_00920"/>
<keyword evidence="4 6" id="KW-0067">ATP-binding</keyword>
<sequence>MENLVHIRNMSLAFRKGEELNRVVHNAEIEIRPNEVLALVGESGSGKTVTASSILRLLPDERVAYPTGEILYRGTDLLKADQKTLHSIRGGKIGMIFQEPMSSLNPLHSIEKQLAESLFLHQGLNIEQARPIALEWLNKVGLRDPEKRLKAFPHELSGGERQRVMIAMALINEPELLIADEPTTALDVTIQAQILDLILKLKDELNTAVLFITHDLSIVQRIADRVAVMQQGQVVETAETASLFSSPRAEYTRRLIEAEPHDEPPAPDPDAGAILSTRDLRVWFPIQKGLLRRTVDHVKAVDGVTVTVRRGQTLGVVGESGSGKTTLGRAVLRLTGSQGEITFKGSSLAGIREKDFRPFRRSMQIIFQDPYGSLSPRMSVEDIIGEGLEVHTDLKREEREKQIIAAMHEVGLDPETRFRYPNEFSGGQRQRIALARALVLKPDFIILDEPTSSLDRSIQFQVMELLKELQARHGLTYVFISHDLKVVRSLCHYIVIMKAGRIVEEGEARKVFSSPEHPYTQELLRTAFEG</sequence>
<dbReference type="GO" id="GO:0005524">
    <property type="term" value="F:ATP binding"/>
    <property type="evidence" value="ECO:0007669"/>
    <property type="project" value="UniProtKB-KW"/>
</dbReference>
<dbReference type="PANTHER" id="PTHR43776:SF7">
    <property type="entry name" value="D,D-DIPEPTIDE TRANSPORT ATP-BINDING PROTEIN DDPF-RELATED"/>
    <property type="match status" value="1"/>
</dbReference>
<gene>
    <name evidence="6" type="ORF">B4O97_00920</name>
</gene>
<dbReference type="InterPro" id="IPR003593">
    <property type="entry name" value="AAA+_ATPase"/>
</dbReference>
<evidence type="ECO:0000313" key="6">
    <source>
        <dbReference type="EMBL" id="ORC38465.1"/>
    </source>
</evidence>
<dbReference type="SMART" id="SM00382">
    <property type="entry name" value="AAA"/>
    <property type="match status" value="2"/>
</dbReference>
<dbReference type="Proteomes" id="UP000192343">
    <property type="component" value="Unassembled WGS sequence"/>
</dbReference>
<accession>A0A1Y1S479</accession>
<dbReference type="Pfam" id="PF00005">
    <property type="entry name" value="ABC_tran"/>
    <property type="match status" value="2"/>
</dbReference>
<dbReference type="AlphaFoldDB" id="A0A1Y1S479"/>
<proteinExistence type="inferred from homology"/>
<dbReference type="InterPro" id="IPR003439">
    <property type="entry name" value="ABC_transporter-like_ATP-bd"/>
</dbReference>